<keyword evidence="2" id="KW-0472">Membrane</keyword>
<keyword evidence="3" id="KW-0813">Transport</keyword>
<proteinExistence type="predicted"/>
<feature type="transmembrane region" description="Helical" evidence="2">
    <location>
        <begin position="203"/>
        <end position="223"/>
    </location>
</feature>
<feature type="transmembrane region" description="Helical" evidence="2">
    <location>
        <begin position="281"/>
        <end position="300"/>
    </location>
</feature>
<gene>
    <name evidence="3" type="ORF">SCF082_LOCUS26859</name>
</gene>
<keyword evidence="3" id="KW-0407">Ion channel</keyword>
<keyword evidence="2" id="KW-1133">Transmembrane helix</keyword>
<dbReference type="Proteomes" id="UP001642464">
    <property type="component" value="Unassembled WGS sequence"/>
</dbReference>
<name>A0ABP0MBP4_9DINO</name>
<dbReference type="EMBL" id="CAXAMM010020557">
    <property type="protein sequence ID" value="CAK9048137.1"/>
    <property type="molecule type" value="Genomic_DNA"/>
</dbReference>
<feature type="transmembrane region" description="Helical" evidence="2">
    <location>
        <begin position="169"/>
        <end position="188"/>
    </location>
</feature>
<keyword evidence="3" id="KW-0406">Ion transport</keyword>
<dbReference type="GO" id="GO:0034220">
    <property type="term" value="P:monoatomic ion transmembrane transport"/>
    <property type="evidence" value="ECO:0007669"/>
    <property type="project" value="UniProtKB-KW"/>
</dbReference>
<evidence type="ECO:0000313" key="3">
    <source>
        <dbReference type="EMBL" id="CAK9048137.1"/>
    </source>
</evidence>
<dbReference type="PANTHER" id="PTHR12242">
    <property type="entry name" value="OS02G0130600 PROTEIN-RELATED"/>
    <property type="match status" value="1"/>
</dbReference>
<feature type="transmembrane region" description="Helical" evidence="2">
    <location>
        <begin position="362"/>
        <end position="386"/>
    </location>
</feature>
<reference evidence="3 4" key="1">
    <citation type="submission" date="2024-02" db="EMBL/GenBank/DDBJ databases">
        <authorList>
            <person name="Chen Y."/>
            <person name="Shah S."/>
            <person name="Dougan E. K."/>
            <person name="Thang M."/>
            <person name="Chan C."/>
        </authorList>
    </citation>
    <scope>NUCLEOTIDE SEQUENCE [LARGE SCALE GENOMIC DNA]</scope>
</reference>
<feature type="region of interest" description="Disordered" evidence="1">
    <location>
        <begin position="26"/>
        <end position="45"/>
    </location>
</feature>
<feature type="transmembrane region" description="Helical" evidence="2">
    <location>
        <begin position="235"/>
        <end position="261"/>
    </location>
</feature>
<organism evidence="3 4">
    <name type="scientific">Durusdinium trenchii</name>
    <dbReference type="NCBI Taxonomy" id="1381693"/>
    <lineage>
        <taxon>Eukaryota</taxon>
        <taxon>Sar</taxon>
        <taxon>Alveolata</taxon>
        <taxon>Dinophyceae</taxon>
        <taxon>Suessiales</taxon>
        <taxon>Symbiodiniaceae</taxon>
        <taxon>Durusdinium</taxon>
    </lineage>
</organism>
<comment type="caution">
    <text evidence="3">The sequence shown here is derived from an EMBL/GenBank/DDBJ whole genome shotgun (WGS) entry which is preliminary data.</text>
</comment>
<sequence>MLEQEAVMNDGPDFLPDLMQQALQEHVTEERSSKVASPETDVPRTGRFTSRLRKAPAAAPTWPQQRPGRLLGLVHAPTECGQAAGEMPALRHLALLEEAVLNGTELPPLCKLAGAQPPSAPKAPKEGRPNAERLREQARQPKPLGLSFATAFLVNGGCDRVVIPVAEGVWALIFVVHLAVHMYLYIYLRGEGLYYFMFQSRQAFILQTVTMVQQFVAALAGLPKLPRSSDTVEPLWVRAVVLIDSYVQPQAFGITYIYWGWMGFAPAEMMDEVELKPVVDYLDAFIHGINWALLLVSFLLSRIPFNCSSLGAGLLLGSVYVLWTYVHYRLEIGTPFDCDEYPFQRERCPLYDAFDWNEPWRALLFVLLAYGLTAPINTLSYVALAYGRSRCCPEKATEEKVQLLEEERPAEPEFQKPCCCGCG</sequence>
<evidence type="ECO:0000256" key="1">
    <source>
        <dbReference type="SAM" id="MobiDB-lite"/>
    </source>
</evidence>
<protein>
    <submittedName>
        <fullName evidence="3">Sodium channel protein type 10 subunit alpha</fullName>
    </submittedName>
</protein>
<accession>A0ABP0MBP4</accession>
<evidence type="ECO:0000256" key="2">
    <source>
        <dbReference type="SAM" id="Phobius"/>
    </source>
</evidence>
<keyword evidence="2" id="KW-0812">Transmembrane</keyword>
<feature type="compositionally biased region" description="Basic and acidic residues" evidence="1">
    <location>
        <begin position="123"/>
        <end position="137"/>
    </location>
</feature>
<feature type="transmembrane region" description="Helical" evidence="2">
    <location>
        <begin position="307"/>
        <end position="326"/>
    </location>
</feature>
<feature type="region of interest" description="Disordered" evidence="1">
    <location>
        <begin position="113"/>
        <end position="137"/>
    </location>
</feature>
<keyword evidence="4" id="KW-1185">Reference proteome</keyword>
<evidence type="ECO:0000313" key="4">
    <source>
        <dbReference type="Proteomes" id="UP001642464"/>
    </source>
</evidence>